<dbReference type="PANTHER" id="PTHR31874:SF1">
    <property type="entry name" value="ZINC FINGER PROTEIN CONSTANS-LIKE 6"/>
    <property type="match status" value="1"/>
</dbReference>
<dbReference type="GeneID" id="116209000"/>
<dbReference type="OrthoDB" id="10546737at2759"/>
<feature type="compositionally biased region" description="Low complexity" evidence="1">
    <location>
        <begin position="69"/>
        <end position="80"/>
    </location>
</feature>
<proteinExistence type="predicted"/>
<evidence type="ECO:0000313" key="2">
    <source>
        <dbReference type="Proteomes" id="UP000515151"/>
    </source>
</evidence>
<sequence>MHGFLPSDMDLAEFAADVESLLGKGLENESFGMEGLELMDWDCRNQVKDAVKKRQKIFLKLDYESVIESWSSQGSPWTSSDRPDLNSDDY</sequence>
<evidence type="ECO:0000256" key="1">
    <source>
        <dbReference type="SAM" id="MobiDB-lite"/>
    </source>
</evidence>
<reference evidence="2" key="1">
    <citation type="journal article" date="2020" name="Plant Biotechnol. J.">
        <title>The pomegranate (Punica granatum L.) draft genome dissects genetic divergence between soft- and hard-seeded cultivars.</title>
        <authorList>
            <person name="Luo X."/>
            <person name="Li H."/>
            <person name="Wu Z."/>
            <person name="Yao W."/>
            <person name="Zhao P."/>
            <person name="Cao D."/>
            <person name="Yu H."/>
            <person name="Li K."/>
            <person name="Poudel K."/>
            <person name="Zhao D."/>
            <person name="Zhang F."/>
            <person name="Xia X."/>
            <person name="Chen L."/>
            <person name="Wang Q."/>
            <person name="Jing D."/>
            <person name="Cao S."/>
        </authorList>
    </citation>
    <scope>NUCLEOTIDE SEQUENCE [LARGE SCALE GENOMIC DNA]</scope>
    <source>
        <strain evidence="2">cv. Tunisia</strain>
    </source>
</reference>
<name>A0A6P8DQZ7_PUNGR</name>
<gene>
    <name evidence="3" type="primary">LOC116209000</name>
</gene>
<protein>
    <submittedName>
        <fullName evidence="3">Zinc finger protein CONSTANS-LIKE 16-like</fullName>
    </submittedName>
</protein>
<evidence type="ECO:0000313" key="3">
    <source>
        <dbReference type="RefSeq" id="XP_031398435.1"/>
    </source>
</evidence>
<organism evidence="2 3">
    <name type="scientific">Punica granatum</name>
    <name type="common">Pomegranate</name>
    <dbReference type="NCBI Taxonomy" id="22663"/>
    <lineage>
        <taxon>Eukaryota</taxon>
        <taxon>Viridiplantae</taxon>
        <taxon>Streptophyta</taxon>
        <taxon>Embryophyta</taxon>
        <taxon>Tracheophyta</taxon>
        <taxon>Spermatophyta</taxon>
        <taxon>Magnoliopsida</taxon>
        <taxon>eudicotyledons</taxon>
        <taxon>Gunneridae</taxon>
        <taxon>Pentapetalae</taxon>
        <taxon>rosids</taxon>
        <taxon>malvids</taxon>
        <taxon>Myrtales</taxon>
        <taxon>Lythraceae</taxon>
        <taxon>Punica</taxon>
    </lineage>
</organism>
<accession>A0A6P8DQZ7</accession>
<feature type="compositionally biased region" description="Basic and acidic residues" evidence="1">
    <location>
        <begin position="81"/>
        <end position="90"/>
    </location>
</feature>
<dbReference type="Proteomes" id="UP000515151">
    <property type="component" value="Chromosome 5"/>
</dbReference>
<dbReference type="RefSeq" id="XP_031398435.1">
    <property type="nucleotide sequence ID" value="XM_031542575.1"/>
</dbReference>
<dbReference type="GO" id="GO:0006355">
    <property type="term" value="P:regulation of DNA-templated transcription"/>
    <property type="evidence" value="ECO:0007669"/>
    <property type="project" value="TreeGrafter"/>
</dbReference>
<dbReference type="AlphaFoldDB" id="A0A6P8DQZ7"/>
<reference evidence="3" key="2">
    <citation type="submission" date="2025-08" db="UniProtKB">
        <authorList>
            <consortium name="RefSeq"/>
        </authorList>
    </citation>
    <scope>IDENTIFICATION</scope>
    <source>
        <tissue evidence="3">Leaf</tissue>
    </source>
</reference>
<dbReference type="InterPro" id="IPR052453">
    <property type="entry name" value="CONSTANS-like_ZF"/>
</dbReference>
<keyword evidence="2" id="KW-1185">Reference proteome</keyword>
<dbReference type="GO" id="GO:0005634">
    <property type="term" value="C:nucleus"/>
    <property type="evidence" value="ECO:0007669"/>
    <property type="project" value="TreeGrafter"/>
</dbReference>
<dbReference type="PANTHER" id="PTHR31874">
    <property type="entry name" value="CCT MOTIF FAMILY PROTEIN, EXPRESSED"/>
    <property type="match status" value="1"/>
</dbReference>
<feature type="region of interest" description="Disordered" evidence="1">
    <location>
        <begin position="69"/>
        <end position="90"/>
    </location>
</feature>